<reference evidence="5 6" key="1">
    <citation type="submission" date="2019-12" db="EMBL/GenBank/DDBJ databases">
        <title>Genomic-based taxomic classification of the family Erythrobacteraceae.</title>
        <authorList>
            <person name="Xu L."/>
        </authorList>
    </citation>
    <scope>NUCLEOTIDE SEQUENCE [LARGE SCALE GENOMIC DNA]</scope>
    <source>
        <strain evidence="5 6">KCTC 52259</strain>
    </source>
</reference>
<dbReference type="Pfam" id="PF00196">
    <property type="entry name" value="GerE"/>
    <property type="match status" value="1"/>
</dbReference>
<gene>
    <name evidence="5" type="ORF">GRI44_06080</name>
</gene>
<dbReference type="Pfam" id="PF03472">
    <property type="entry name" value="Autoind_bind"/>
    <property type="match status" value="1"/>
</dbReference>
<keyword evidence="1" id="KW-0805">Transcription regulation</keyword>
<dbReference type="SMART" id="SM00421">
    <property type="entry name" value="HTH_LUXR"/>
    <property type="match status" value="1"/>
</dbReference>
<dbReference type="EMBL" id="WTYU01000001">
    <property type="protein sequence ID" value="MXP14317.1"/>
    <property type="molecule type" value="Genomic_DNA"/>
</dbReference>
<dbReference type="Proteomes" id="UP000473531">
    <property type="component" value="Unassembled WGS sequence"/>
</dbReference>
<keyword evidence="6" id="KW-1185">Reference proteome</keyword>
<evidence type="ECO:0000256" key="2">
    <source>
        <dbReference type="ARBA" id="ARBA00023125"/>
    </source>
</evidence>
<dbReference type="InterPro" id="IPR005143">
    <property type="entry name" value="TF_LuxR_autoind-bd_dom"/>
</dbReference>
<organism evidence="5 6">
    <name type="scientific">Allopontixanthobacter confluentis</name>
    <dbReference type="NCBI Taxonomy" id="1849021"/>
    <lineage>
        <taxon>Bacteria</taxon>
        <taxon>Pseudomonadati</taxon>
        <taxon>Pseudomonadota</taxon>
        <taxon>Alphaproteobacteria</taxon>
        <taxon>Sphingomonadales</taxon>
        <taxon>Erythrobacteraceae</taxon>
        <taxon>Allopontixanthobacter</taxon>
    </lineage>
</organism>
<feature type="domain" description="HTH luxR-type" evidence="4">
    <location>
        <begin position="192"/>
        <end position="257"/>
    </location>
</feature>
<comment type="caution">
    <text evidence="5">The sequence shown here is derived from an EMBL/GenBank/DDBJ whole genome shotgun (WGS) entry which is preliminary data.</text>
</comment>
<evidence type="ECO:0000256" key="3">
    <source>
        <dbReference type="ARBA" id="ARBA00023163"/>
    </source>
</evidence>
<keyword evidence="3" id="KW-0804">Transcription</keyword>
<dbReference type="GO" id="GO:0006355">
    <property type="term" value="P:regulation of DNA-templated transcription"/>
    <property type="evidence" value="ECO:0007669"/>
    <property type="project" value="InterPro"/>
</dbReference>
<accession>A0A6L7GEG8</accession>
<protein>
    <recommendedName>
        <fullName evidence="4">HTH luxR-type domain-containing protein</fullName>
    </recommendedName>
</protein>
<dbReference type="PANTHER" id="PTHR44688">
    <property type="entry name" value="DNA-BINDING TRANSCRIPTIONAL ACTIVATOR DEVR_DOSR"/>
    <property type="match status" value="1"/>
</dbReference>
<dbReference type="Gene3D" id="1.10.10.10">
    <property type="entry name" value="Winged helix-like DNA-binding domain superfamily/Winged helix DNA-binding domain"/>
    <property type="match status" value="1"/>
</dbReference>
<evidence type="ECO:0000256" key="1">
    <source>
        <dbReference type="ARBA" id="ARBA00023015"/>
    </source>
</evidence>
<evidence type="ECO:0000313" key="5">
    <source>
        <dbReference type="EMBL" id="MXP14317.1"/>
    </source>
</evidence>
<sequence>MQCSSQASWQFDVQAGAAGEAPVERAIAQISTNHVIGDIFRLVRSAARNYGAVRHSYHFTPIFHSQTSEETVVDSAGFPPHWISLYEDRSFRTHDPIPDYIMGRGELLRWSTAIEETVARGTDEKVLQYFQAMRDSGLVHGIGIPVFGPRNRNAYMSYGFDDPRAIDDSDACSALRAIAQAAHTQICLLQDRRSDHVILSAREKQVLEWIARGKSNTDIADILNISPDTIATYVKRLFLKLEARERVGATIKALRMGLISL</sequence>
<dbReference type="InterPro" id="IPR016032">
    <property type="entry name" value="Sig_transdc_resp-reg_C-effctor"/>
</dbReference>
<dbReference type="AlphaFoldDB" id="A0A6L7GEG8"/>
<dbReference type="GO" id="GO:0003677">
    <property type="term" value="F:DNA binding"/>
    <property type="evidence" value="ECO:0007669"/>
    <property type="project" value="UniProtKB-KW"/>
</dbReference>
<dbReference type="PANTHER" id="PTHR44688:SF16">
    <property type="entry name" value="DNA-BINDING TRANSCRIPTIONAL ACTIVATOR DEVR_DOSR"/>
    <property type="match status" value="1"/>
</dbReference>
<dbReference type="Gene3D" id="3.30.450.80">
    <property type="entry name" value="Transcription factor LuxR-like, autoinducer-binding domain"/>
    <property type="match status" value="1"/>
</dbReference>
<evidence type="ECO:0000259" key="4">
    <source>
        <dbReference type="PROSITE" id="PS50043"/>
    </source>
</evidence>
<dbReference type="CDD" id="cd06170">
    <property type="entry name" value="LuxR_C_like"/>
    <property type="match status" value="1"/>
</dbReference>
<name>A0A6L7GEG8_9SPHN</name>
<dbReference type="InterPro" id="IPR000792">
    <property type="entry name" value="Tscrpt_reg_LuxR_C"/>
</dbReference>
<dbReference type="PROSITE" id="PS00622">
    <property type="entry name" value="HTH_LUXR_1"/>
    <property type="match status" value="1"/>
</dbReference>
<keyword evidence="2" id="KW-0238">DNA-binding</keyword>
<proteinExistence type="predicted"/>
<dbReference type="InterPro" id="IPR036693">
    <property type="entry name" value="TF_LuxR_autoind-bd_dom_sf"/>
</dbReference>
<dbReference type="SUPFAM" id="SSF75516">
    <property type="entry name" value="Pheromone-binding domain of LuxR-like quorum-sensing transcription factors"/>
    <property type="match status" value="1"/>
</dbReference>
<evidence type="ECO:0000313" key="6">
    <source>
        <dbReference type="Proteomes" id="UP000473531"/>
    </source>
</evidence>
<dbReference type="PRINTS" id="PR00038">
    <property type="entry name" value="HTHLUXR"/>
</dbReference>
<dbReference type="InterPro" id="IPR036388">
    <property type="entry name" value="WH-like_DNA-bd_sf"/>
</dbReference>
<dbReference type="SUPFAM" id="SSF46894">
    <property type="entry name" value="C-terminal effector domain of the bipartite response regulators"/>
    <property type="match status" value="1"/>
</dbReference>
<dbReference type="PROSITE" id="PS50043">
    <property type="entry name" value="HTH_LUXR_2"/>
    <property type="match status" value="1"/>
</dbReference>